<evidence type="ECO:0000313" key="2">
    <source>
        <dbReference type="Proteomes" id="UP001240171"/>
    </source>
</evidence>
<dbReference type="Proteomes" id="UP001240171">
    <property type="component" value="Unassembled WGS sequence"/>
</dbReference>
<dbReference type="RefSeq" id="WP_305022366.1">
    <property type="nucleotide sequence ID" value="NZ_JAUQTB010000001.1"/>
</dbReference>
<evidence type="ECO:0000313" key="1">
    <source>
        <dbReference type="EMBL" id="MDO7905188.1"/>
    </source>
</evidence>
<dbReference type="EMBL" id="JAUQTB010000001">
    <property type="protein sequence ID" value="MDO7905188.1"/>
    <property type="molecule type" value="Genomic_DNA"/>
</dbReference>
<name>A0ABT9CC55_9BACL</name>
<protein>
    <submittedName>
        <fullName evidence="1">Uncharacterized protein</fullName>
    </submittedName>
</protein>
<gene>
    <name evidence="1" type="ORF">Q5741_02010</name>
</gene>
<reference evidence="1 2" key="1">
    <citation type="submission" date="2023-07" db="EMBL/GenBank/DDBJ databases">
        <title>Paenibacillus sp. JX-17 nov. isolated from soil.</title>
        <authorList>
            <person name="Wan Y."/>
            <person name="Liu B."/>
        </authorList>
    </citation>
    <scope>NUCLEOTIDE SEQUENCE [LARGE SCALE GENOMIC DNA]</scope>
    <source>
        <strain evidence="1 2">JX-17</strain>
    </source>
</reference>
<proteinExistence type="predicted"/>
<accession>A0ABT9CC55</accession>
<organism evidence="1 2">
    <name type="scientific">Paenibacillus lacisoli</name>
    <dbReference type="NCBI Taxonomy" id="3064525"/>
    <lineage>
        <taxon>Bacteria</taxon>
        <taxon>Bacillati</taxon>
        <taxon>Bacillota</taxon>
        <taxon>Bacilli</taxon>
        <taxon>Bacillales</taxon>
        <taxon>Paenibacillaceae</taxon>
        <taxon>Paenibacillus</taxon>
    </lineage>
</organism>
<comment type="caution">
    <text evidence="1">The sequence shown here is derived from an EMBL/GenBank/DDBJ whole genome shotgun (WGS) entry which is preliminary data.</text>
</comment>
<sequence length="96" mass="11027">MDNRIADHLREIFRSTGLTQINTTIQLERSERGDHDFEKGIGIWAAVASSRGQQLVSDGYVTEEERAAAEEDYRDWIKEEARLQEMYLLAVEGIRA</sequence>
<keyword evidence="2" id="KW-1185">Reference proteome</keyword>